<name>A0A747KBV5_SALER</name>
<keyword evidence="1" id="KW-0732">Signal</keyword>
<evidence type="ECO:0000256" key="1">
    <source>
        <dbReference type="SAM" id="SignalP"/>
    </source>
</evidence>
<dbReference type="AlphaFoldDB" id="A0A747KBV5"/>
<reference evidence="2" key="1">
    <citation type="journal article" date="2018" name="Genome Biol.">
        <title>SKESA: strategic k-mer extension for scrupulous assemblies.</title>
        <authorList>
            <person name="Souvorov A."/>
            <person name="Agarwala R."/>
            <person name="Lipman D.J."/>
        </authorList>
    </citation>
    <scope>NUCLEOTIDE SEQUENCE</scope>
    <source>
        <strain evidence="2">MA.AU170 KAK-R</strain>
    </source>
</reference>
<gene>
    <name evidence="2" type="ORF">G8M86_001071</name>
</gene>
<reference evidence="2" key="2">
    <citation type="submission" date="2020-02" db="EMBL/GenBank/DDBJ databases">
        <authorList>
            <consortium name="NCBI Pathogen Detection Project"/>
        </authorList>
    </citation>
    <scope>NUCLEOTIDE SEQUENCE</scope>
    <source>
        <strain evidence="2">MA.AU170 KAK-R</strain>
    </source>
</reference>
<evidence type="ECO:0000313" key="2">
    <source>
        <dbReference type="EMBL" id="HAF4525735.1"/>
    </source>
</evidence>
<accession>A0A747KBV5</accession>
<feature type="chain" id="PRO_5028346600" description="Lipoprotein" evidence="1">
    <location>
        <begin position="20"/>
        <end position="87"/>
    </location>
</feature>
<feature type="signal peptide" evidence="1">
    <location>
        <begin position="1"/>
        <end position="19"/>
    </location>
</feature>
<proteinExistence type="predicted"/>
<organism evidence="2">
    <name type="scientific">Salmonella enterica</name>
    <name type="common">Salmonella choleraesuis</name>
    <dbReference type="NCBI Taxonomy" id="28901"/>
    <lineage>
        <taxon>Bacteria</taxon>
        <taxon>Pseudomonadati</taxon>
        <taxon>Pseudomonadota</taxon>
        <taxon>Gammaproteobacteria</taxon>
        <taxon>Enterobacterales</taxon>
        <taxon>Enterobacteriaceae</taxon>
        <taxon>Salmonella</taxon>
    </lineage>
</organism>
<evidence type="ECO:0008006" key="3">
    <source>
        <dbReference type="Google" id="ProtNLM"/>
    </source>
</evidence>
<dbReference type="EMBL" id="DAAVGD010000001">
    <property type="protein sequence ID" value="HAF4525735.1"/>
    <property type="molecule type" value="Genomic_DNA"/>
</dbReference>
<sequence>MKKLFTVLCVLNLSGCALAWDGGYQVIPEETDNETITYKFDPAIADMKKMKRDANSYCREHGFRKADTAAVQGNFFTLSQMVYECEP</sequence>
<protein>
    <recommendedName>
        <fullName evidence="3">Lipoprotein</fullName>
    </recommendedName>
</protein>
<comment type="caution">
    <text evidence="2">The sequence shown here is derived from an EMBL/GenBank/DDBJ whole genome shotgun (WGS) entry which is preliminary data.</text>
</comment>